<reference evidence="3 4" key="1">
    <citation type="submission" date="2014-02" db="EMBL/GenBank/DDBJ databases">
        <title>Genome sequence of Paenibacillus darwinianus reveals adaptive mechanisms for survival in Antarctic soils.</title>
        <authorList>
            <person name="Dsouza M."/>
            <person name="Taylor M.W."/>
            <person name="Turner S.J."/>
            <person name="Aislabie J."/>
        </authorList>
    </citation>
    <scope>NUCLEOTIDE SEQUENCE [LARGE SCALE GENOMIC DNA]</scope>
    <source>
        <strain evidence="3 4">CE1</strain>
    </source>
</reference>
<feature type="transmembrane region" description="Helical" evidence="2">
    <location>
        <begin position="34"/>
        <end position="55"/>
    </location>
</feature>
<keyword evidence="2" id="KW-1133">Transmembrane helix</keyword>
<dbReference type="EMBL" id="JFHU01000183">
    <property type="protein sequence ID" value="EXX86638.1"/>
    <property type="molecule type" value="Genomic_DNA"/>
</dbReference>
<dbReference type="Proteomes" id="UP000053750">
    <property type="component" value="Unassembled WGS sequence"/>
</dbReference>
<evidence type="ECO:0000313" key="4">
    <source>
        <dbReference type="Proteomes" id="UP000053750"/>
    </source>
</evidence>
<gene>
    <name evidence="3" type="ORF">BG53_05765</name>
</gene>
<organism evidence="3 4">
    <name type="scientific">Paenibacillus darwinianus</name>
    <dbReference type="NCBI Taxonomy" id="1380763"/>
    <lineage>
        <taxon>Bacteria</taxon>
        <taxon>Bacillati</taxon>
        <taxon>Bacillota</taxon>
        <taxon>Bacilli</taxon>
        <taxon>Bacillales</taxon>
        <taxon>Paenibacillaceae</taxon>
        <taxon>Paenibacillus</taxon>
    </lineage>
</organism>
<evidence type="ECO:0000256" key="2">
    <source>
        <dbReference type="SAM" id="Phobius"/>
    </source>
</evidence>
<feature type="transmembrane region" description="Helical" evidence="2">
    <location>
        <begin position="12"/>
        <end position="28"/>
    </location>
</feature>
<sequence length="180" mass="19104">MLAWLSDWLKQLLAVVLLASVVELLLPGNSFHRYMRLVLGLLILLAMLSPVMALVRGDPSRLLDRSIRSWEASSRNAAPGMPTLEDIERDARKLQEARQREAALLAARNLEFSMEEELRREAGIDGARVKVELAWDASEGASFRSVSVTLAAASAGGGAGGGTAKSGGGWGGGYGGSAGR</sequence>
<keyword evidence="2" id="KW-0472">Membrane</keyword>
<feature type="region of interest" description="Disordered" evidence="1">
    <location>
        <begin position="155"/>
        <end position="180"/>
    </location>
</feature>
<evidence type="ECO:0000313" key="3">
    <source>
        <dbReference type="EMBL" id="EXX86638.1"/>
    </source>
</evidence>
<proteinExistence type="predicted"/>
<accession>A0A9W5RZF2</accession>
<dbReference type="RefSeq" id="WP_223299326.1">
    <property type="nucleotide sequence ID" value="NZ_KK082272.1"/>
</dbReference>
<protein>
    <recommendedName>
        <fullName evidence="5">Stage III sporulation protein AF</fullName>
    </recommendedName>
</protein>
<comment type="caution">
    <text evidence="3">The sequence shown here is derived from an EMBL/GenBank/DDBJ whole genome shotgun (WGS) entry which is preliminary data.</text>
</comment>
<keyword evidence="2" id="KW-0812">Transmembrane</keyword>
<name>A0A9W5RZF2_9BACL</name>
<dbReference type="AlphaFoldDB" id="A0A9W5RZF2"/>
<evidence type="ECO:0008006" key="5">
    <source>
        <dbReference type="Google" id="ProtNLM"/>
    </source>
</evidence>
<keyword evidence="4" id="KW-1185">Reference proteome</keyword>
<feature type="non-terminal residue" evidence="3">
    <location>
        <position position="180"/>
    </location>
</feature>
<dbReference type="NCBIfam" id="TIGR02896">
    <property type="entry name" value="spore_III_AF"/>
    <property type="match status" value="1"/>
</dbReference>
<dbReference type="InterPro" id="IPR014245">
    <property type="entry name" value="Spore_III_AF"/>
</dbReference>
<dbReference type="Pfam" id="PF09581">
    <property type="entry name" value="Spore_III_AF"/>
    <property type="match status" value="1"/>
</dbReference>
<evidence type="ECO:0000256" key="1">
    <source>
        <dbReference type="SAM" id="MobiDB-lite"/>
    </source>
</evidence>